<dbReference type="RefSeq" id="WP_132954031.1">
    <property type="nucleotide sequence ID" value="NZ_CALJUB010000125.1"/>
</dbReference>
<organism evidence="3 5">
    <name type="scientific">Uruburuella suis</name>
    <dbReference type="NCBI Taxonomy" id="252130"/>
    <lineage>
        <taxon>Bacteria</taxon>
        <taxon>Pseudomonadati</taxon>
        <taxon>Pseudomonadota</taxon>
        <taxon>Betaproteobacteria</taxon>
        <taxon>Neisseriales</taxon>
        <taxon>Neisseriaceae</taxon>
        <taxon>Uruburuella</taxon>
    </lineage>
</organism>
<reference evidence="3" key="2">
    <citation type="submission" date="2021-12" db="EMBL/GenBank/DDBJ databases">
        <authorList>
            <person name="Veyrier F.J."/>
        </authorList>
    </citation>
    <scope>NUCLEOTIDE SEQUENCE</scope>
    <source>
        <strain evidence="3">1258/02</strain>
    </source>
</reference>
<dbReference type="NCBIfam" id="NF008769">
    <property type="entry name" value="PRK11798.2-5"/>
    <property type="match status" value="1"/>
</dbReference>
<feature type="compositionally biased region" description="Basic and acidic residues" evidence="1">
    <location>
        <begin position="125"/>
        <end position="144"/>
    </location>
</feature>
<dbReference type="Gene3D" id="2.30.30.220">
    <property type="entry name" value="SspB-like"/>
    <property type="match status" value="1"/>
</dbReference>
<evidence type="ECO:0000313" key="3">
    <source>
        <dbReference type="EMBL" id="UOO79175.1"/>
    </source>
</evidence>
<dbReference type="PANTHER" id="PTHR37486">
    <property type="entry name" value="STRINGENT STARVATION PROTEIN B"/>
    <property type="match status" value="1"/>
</dbReference>
<dbReference type="InterPro" id="IPR007481">
    <property type="entry name" value="SspB"/>
</dbReference>
<reference evidence="2 4" key="1">
    <citation type="submission" date="2019-03" db="EMBL/GenBank/DDBJ databases">
        <title>Genomic Encyclopedia of Type Strains, Phase IV (KMG-IV): sequencing the most valuable type-strain genomes for metagenomic binning, comparative biology and taxonomic classification.</title>
        <authorList>
            <person name="Goeker M."/>
        </authorList>
    </citation>
    <scope>NUCLEOTIDE SEQUENCE [LARGE SCALE GENOMIC DNA]</scope>
    <source>
        <strain evidence="2 4">DSM 17474</strain>
    </source>
</reference>
<gene>
    <name evidence="2" type="ORF">EV680_11623</name>
    <name evidence="3" type="ORF">LVJ78_10870</name>
</gene>
<dbReference type="SUPFAM" id="SSF101738">
    <property type="entry name" value="SspB-like"/>
    <property type="match status" value="1"/>
</dbReference>
<dbReference type="Proteomes" id="UP000829756">
    <property type="component" value="Chromosome"/>
</dbReference>
<feature type="region of interest" description="Disordered" evidence="1">
    <location>
        <begin position="99"/>
        <end position="151"/>
    </location>
</feature>
<evidence type="ECO:0000256" key="1">
    <source>
        <dbReference type="SAM" id="MobiDB-lite"/>
    </source>
</evidence>
<reference evidence="3" key="3">
    <citation type="journal article" date="2022" name="Res Sq">
        <title>Evolution of multicellular longitudinally dividing oral cavity symbionts (Neisseriaceae).</title>
        <authorList>
            <person name="Nyongesa S."/>
            <person name="Weber P."/>
            <person name="Bernet E."/>
            <person name="Pullido F."/>
            <person name="Nieckarz M."/>
            <person name="Delaby M."/>
            <person name="Nieves C."/>
            <person name="Viehboeck T."/>
            <person name="Krause N."/>
            <person name="Rivera-Millot A."/>
            <person name="Nakamura A."/>
            <person name="Vischer N."/>
            <person name="VanNieuwenhze M."/>
            <person name="Brun Y."/>
            <person name="Cava F."/>
            <person name="Bulgheresi S."/>
            <person name="Veyrier F."/>
        </authorList>
    </citation>
    <scope>NUCLEOTIDE SEQUENCE</scope>
    <source>
        <strain evidence="3">1258/02</strain>
    </source>
</reference>
<dbReference type="GO" id="GO:0006508">
    <property type="term" value="P:proteolysis"/>
    <property type="evidence" value="ECO:0007669"/>
    <property type="project" value="UniProtKB-KW"/>
</dbReference>
<protein>
    <submittedName>
        <fullName evidence="3">ClpXP protease specificity-enhancing factor</fullName>
    </submittedName>
    <submittedName>
        <fullName evidence="2">Stringent starvation protein B</fullName>
    </submittedName>
</protein>
<evidence type="ECO:0000313" key="5">
    <source>
        <dbReference type="Proteomes" id="UP000829756"/>
    </source>
</evidence>
<dbReference type="PANTHER" id="PTHR37486:SF1">
    <property type="entry name" value="STRINGENT STARVATION PROTEIN B"/>
    <property type="match status" value="1"/>
</dbReference>
<sequence length="151" mass="16762">MSSSTKPYLLRALYEWCVDNDQTPHIVAWVNEQTRVPMQYVRDNEIVLNIGPSASHNLIIDNEWVSFSARFGGVSHEVWIPIGHVISLFARESGEGMGFEVEALETEENHTPEPPHPADAQNAGEKADARAEQAGKKSDGDKPKKGLKLVK</sequence>
<evidence type="ECO:0000313" key="4">
    <source>
        <dbReference type="Proteomes" id="UP000294721"/>
    </source>
</evidence>
<dbReference type="InterPro" id="IPR036760">
    <property type="entry name" value="SspB-like_sf"/>
</dbReference>
<name>A0AAE9GSJ6_9NEIS</name>
<keyword evidence="4" id="KW-1185">Reference proteome</keyword>
<dbReference type="Pfam" id="PF04386">
    <property type="entry name" value="SspB"/>
    <property type="match status" value="1"/>
</dbReference>
<dbReference type="Proteomes" id="UP000294721">
    <property type="component" value="Unassembled WGS sequence"/>
</dbReference>
<dbReference type="KEGG" id="usu:LVJ78_10870"/>
<dbReference type="PIRSF" id="PIRSF005276">
    <property type="entry name" value="SspB"/>
    <property type="match status" value="1"/>
</dbReference>
<proteinExistence type="predicted"/>
<dbReference type="AlphaFoldDB" id="A0AAE9GSJ6"/>
<dbReference type="GO" id="GO:0008233">
    <property type="term" value="F:peptidase activity"/>
    <property type="evidence" value="ECO:0007669"/>
    <property type="project" value="UniProtKB-KW"/>
</dbReference>
<dbReference type="EMBL" id="SLXE01000016">
    <property type="protein sequence ID" value="TCP05098.1"/>
    <property type="molecule type" value="Genomic_DNA"/>
</dbReference>
<dbReference type="EMBL" id="CP091507">
    <property type="protein sequence ID" value="UOO79175.1"/>
    <property type="molecule type" value="Genomic_DNA"/>
</dbReference>
<keyword evidence="3" id="KW-0645">Protease</keyword>
<evidence type="ECO:0000313" key="2">
    <source>
        <dbReference type="EMBL" id="TCP05098.1"/>
    </source>
</evidence>
<keyword evidence="3" id="KW-0378">Hydrolase</keyword>
<accession>A0AAE9GSJ6</accession>